<evidence type="ECO:0000256" key="6">
    <source>
        <dbReference type="ARBA" id="ARBA00022670"/>
    </source>
</evidence>
<evidence type="ECO:0000313" key="21">
    <source>
        <dbReference type="EMBL" id="AFC33768.1"/>
    </source>
</evidence>
<dbReference type="InterPro" id="IPR001264">
    <property type="entry name" value="Glyco_trans_51"/>
</dbReference>
<keyword evidence="4" id="KW-1003">Cell membrane</keyword>
<evidence type="ECO:0000256" key="14">
    <source>
        <dbReference type="ARBA" id="ARBA00023316"/>
    </source>
</evidence>
<evidence type="ECO:0000256" key="10">
    <source>
        <dbReference type="ARBA" id="ARBA00022960"/>
    </source>
</evidence>
<dbReference type="HOGENOM" id="CLU_006354_2_7_9"/>
<evidence type="ECO:0000256" key="15">
    <source>
        <dbReference type="ARBA" id="ARBA00034000"/>
    </source>
</evidence>
<keyword evidence="18" id="KW-1133">Transmembrane helix</keyword>
<keyword evidence="7" id="KW-0328">Glycosyltransferase</keyword>
<evidence type="ECO:0000313" key="22">
    <source>
        <dbReference type="Proteomes" id="UP000007523"/>
    </source>
</evidence>
<dbReference type="Pfam" id="PF00905">
    <property type="entry name" value="Transpeptidase"/>
    <property type="match status" value="1"/>
</dbReference>
<comment type="catalytic activity">
    <reaction evidence="15">
        <text>Preferential cleavage: (Ac)2-L-Lys-D-Ala-|-D-Ala. Also transpeptidation of peptidyl-alanyl moieties that are N-acyl substituents of D-alanine.</text>
        <dbReference type="EC" id="3.4.16.4"/>
    </reaction>
</comment>
<feature type="domain" description="Glycosyl transferase family 51" evidence="20">
    <location>
        <begin position="78"/>
        <end position="253"/>
    </location>
</feature>
<keyword evidence="10" id="KW-0133">Cell shape</keyword>
<dbReference type="InterPro" id="IPR012338">
    <property type="entry name" value="Beta-lactam/transpept-like"/>
</dbReference>
<keyword evidence="8" id="KW-0808">Transferase</keyword>
<evidence type="ECO:0000256" key="18">
    <source>
        <dbReference type="SAM" id="Phobius"/>
    </source>
</evidence>
<dbReference type="GO" id="GO:0030288">
    <property type="term" value="C:outer membrane-bounded periplasmic space"/>
    <property type="evidence" value="ECO:0007669"/>
    <property type="project" value="TreeGrafter"/>
</dbReference>
<comment type="similarity">
    <text evidence="2">In the C-terminal section; belongs to the transpeptidase family.</text>
</comment>
<dbReference type="GO" id="GO:0008658">
    <property type="term" value="F:penicillin binding"/>
    <property type="evidence" value="ECO:0007669"/>
    <property type="project" value="InterPro"/>
</dbReference>
<dbReference type="STRING" id="1116391.PM3016_7192"/>
<keyword evidence="13" id="KW-0511">Multifunctional enzyme</keyword>
<evidence type="ECO:0000256" key="17">
    <source>
        <dbReference type="SAM" id="MobiDB-lite"/>
    </source>
</evidence>
<dbReference type="Pfam" id="PF00912">
    <property type="entry name" value="Transgly"/>
    <property type="match status" value="1"/>
</dbReference>
<feature type="compositionally biased region" description="Polar residues" evidence="17">
    <location>
        <begin position="1"/>
        <end position="10"/>
    </location>
</feature>
<evidence type="ECO:0000256" key="4">
    <source>
        <dbReference type="ARBA" id="ARBA00022475"/>
    </source>
</evidence>
<dbReference type="SUPFAM" id="SSF53955">
    <property type="entry name" value="Lysozyme-like"/>
    <property type="match status" value="1"/>
</dbReference>
<dbReference type="NCBIfam" id="TIGR02074">
    <property type="entry name" value="PBP_1a_fam"/>
    <property type="match status" value="1"/>
</dbReference>
<protein>
    <submittedName>
        <fullName evidence="21">Penicillin-binding protein</fullName>
    </submittedName>
</protein>
<evidence type="ECO:0000256" key="3">
    <source>
        <dbReference type="ARBA" id="ARBA00007739"/>
    </source>
</evidence>
<reference evidence="21 22" key="1">
    <citation type="journal article" date="2012" name="J. Bacteriol.">
        <title>Complete Genome Sequence of Paenibacillus mucilaginosus 3016, a Bacterium Functional as Microbial Fertilizer.</title>
        <authorList>
            <person name="Ma M."/>
            <person name="Wang Z."/>
            <person name="Li L."/>
            <person name="Jiang X."/>
            <person name="Guan D."/>
            <person name="Cao F."/>
            <person name="Chen H."/>
            <person name="Wang X."/>
            <person name="Shen D."/>
            <person name="Du B."/>
            <person name="Li J."/>
        </authorList>
    </citation>
    <scope>NUCLEOTIDE SEQUENCE [LARGE SCALE GENOMIC DNA]</scope>
    <source>
        <strain evidence="21 22">3016</strain>
    </source>
</reference>
<evidence type="ECO:0000256" key="9">
    <source>
        <dbReference type="ARBA" id="ARBA00022801"/>
    </source>
</evidence>
<dbReference type="PANTHER" id="PTHR32282">
    <property type="entry name" value="BINDING PROTEIN TRANSPEPTIDASE, PUTATIVE-RELATED"/>
    <property type="match status" value="1"/>
</dbReference>
<evidence type="ECO:0000256" key="12">
    <source>
        <dbReference type="ARBA" id="ARBA00023136"/>
    </source>
</evidence>
<evidence type="ECO:0000256" key="16">
    <source>
        <dbReference type="ARBA" id="ARBA00049902"/>
    </source>
</evidence>
<keyword evidence="12 18" id="KW-0472">Membrane</keyword>
<dbReference type="InterPro" id="IPR036950">
    <property type="entry name" value="PBP_transglycosylase"/>
</dbReference>
<evidence type="ECO:0000259" key="20">
    <source>
        <dbReference type="Pfam" id="PF00912"/>
    </source>
</evidence>
<dbReference type="GO" id="GO:0071555">
    <property type="term" value="P:cell wall organization"/>
    <property type="evidence" value="ECO:0007669"/>
    <property type="project" value="UniProtKB-KW"/>
</dbReference>
<evidence type="ECO:0000256" key="1">
    <source>
        <dbReference type="ARBA" id="ARBA00004236"/>
    </source>
</evidence>
<evidence type="ECO:0000256" key="5">
    <source>
        <dbReference type="ARBA" id="ARBA00022645"/>
    </source>
</evidence>
<dbReference type="PANTHER" id="PTHR32282:SF11">
    <property type="entry name" value="PENICILLIN-BINDING PROTEIN 1B"/>
    <property type="match status" value="1"/>
</dbReference>
<comment type="catalytic activity">
    <reaction evidence="16">
        <text>[GlcNAc-(1-&gt;4)-Mur2Ac(oyl-L-Ala-gamma-D-Glu-L-Lys-D-Ala-D-Ala)](n)-di-trans,octa-cis-undecaprenyl diphosphate + beta-D-GlcNAc-(1-&gt;4)-Mur2Ac(oyl-L-Ala-gamma-D-Glu-L-Lys-D-Ala-D-Ala)-di-trans,octa-cis-undecaprenyl diphosphate = [GlcNAc-(1-&gt;4)-Mur2Ac(oyl-L-Ala-gamma-D-Glu-L-Lys-D-Ala-D-Ala)](n+1)-di-trans,octa-cis-undecaprenyl diphosphate + di-trans,octa-cis-undecaprenyl diphosphate + H(+)</text>
        <dbReference type="Rhea" id="RHEA:23708"/>
        <dbReference type="Rhea" id="RHEA-COMP:9602"/>
        <dbReference type="Rhea" id="RHEA-COMP:9603"/>
        <dbReference type="ChEBI" id="CHEBI:15378"/>
        <dbReference type="ChEBI" id="CHEBI:58405"/>
        <dbReference type="ChEBI" id="CHEBI:60033"/>
        <dbReference type="ChEBI" id="CHEBI:78435"/>
        <dbReference type="EC" id="2.4.99.28"/>
    </reaction>
</comment>
<evidence type="ECO:0000256" key="2">
    <source>
        <dbReference type="ARBA" id="ARBA00007090"/>
    </source>
</evidence>
<keyword evidence="11" id="KW-0573">Peptidoglycan synthesis</keyword>
<organism evidence="21 22">
    <name type="scientific">Paenibacillus mucilaginosus 3016</name>
    <dbReference type="NCBI Taxonomy" id="1116391"/>
    <lineage>
        <taxon>Bacteria</taxon>
        <taxon>Bacillati</taxon>
        <taxon>Bacillota</taxon>
        <taxon>Bacilli</taxon>
        <taxon>Bacillales</taxon>
        <taxon>Paenibacillaceae</taxon>
        <taxon>Paenibacillus</taxon>
    </lineage>
</organism>
<feature type="domain" description="Penicillin-binding protein transpeptidase" evidence="19">
    <location>
        <begin position="344"/>
        <end position="610"/>
    </location>
</feature>
<evidence type="ECO:0000256" key="13">
    <source>
        <dbReference type="ARBA" id="ARBA00023268"/>
    </source>
</evidence>
<dbReference type="Gene3D" id="1.10.3810.10">
    <property type="entry name" value="Biosynthetic peptidoglycan transglycosylase-like"/>
    <property type="match status" value="1"/>
</dbReference>
<dbReference type="KEGG" id="pmq:PM3016_7192"/>
<dbReference type="Proteomes" id="UP000007523">
    <property type="component" value="Chromosome"/>
</dbReference>
<proteinExistence type="inferred from homology"/>
<evidence type="ECO:0000256" key="8">
    <source>
        <dbReference type="ARBA" id="ARBA00022679"/>
    </source>
</evidence>
<comment type="subcellular location">
    <subcellularLocation>
        <location evidence="1">Cell membrane</location>
    </subcellularLocation>
</comment>
<dbReference type="GO" id="GO:0006508">
    <property type="term" value="P:proteolysis"/>
    <property type="evidence" value="ECO:0007669"/>
    <property type="project" value="UniProtKB-KW"/>
</dbReference>
<sequence length="695" mass="77824">METEGSQAMRSTRYKEQTPAENEPVYRKARGWRSWMSFVFTCLMLGAAAAVVGLLFMRSQSLPVSKLAAASEMYDIHGELIEAYGSTKNKQAVTLQEIAPSLIQATLAIEDRKFYEHYGFDPKGIARAAWVNLQHMSKVQGAGTITQQLARNLYLTHERTWTRKAKETYYAVQMELQMSKDQILEQYLNQIYYGHATYGIGAAAHLFFGKPASDLNLAESALLAGVPKGPRYYSPYYDMDKSLERQKTVLQTMVEAGYITRRQAEEAGREKLNILPLESKKAVTAPYFRDYVRGTATELLGLEEKEFEESGLRIYTTLDLKAQKVAEEVVAEQLKSYPELQTALVSIDPRNGYVKAMVGGRDYAKSQYNRALSATRQPGSSFKPIVYLTALKEKGFTAVTRFKSEPTTFTYEDGKTYTPSNFDNKFFDWIDLRTALAKSDNIFAVHTVLEAGPDRVIEMARRMGITSPMKPMPSLALGTFPVSPFEMASAFSILANQGVRTEPTSILRIEDRRGRVLYEAQPQQETVIEPAYTYVLTHLMESVFDQGGTGSRVSSVLKRPVAGKTGTTNSDAWLVGYTPELSTAVWVGYDKDKTIGTIESHLAAPIFAEFTERTLEAVPPKLFTIPEGVSSVYIDPKTGKLANESCPNPRLEAFIQGTEPTEYCTEQPAKSDAAKPDARKENGTWWQDLKRWWGS</sequence>
<dbReference type="GO" id="GO:0008360">
    <property type="term" value="P:regulation of cell shape"/>
    <property type="evidence" value="ECO:0007669"/>
    <property type="project" value="UniProtKB-KW"/>
</dbReference>
<dbReference type="InterPro" id="IPR023346">
    <property type="entry name" value="Lysozyme-like_dom_sf"/>
</dbReference>
<dbReference type="GO" id="GO:0009252">
    <property type="term" value="P:peptidoglycan biosynthetic process"/>
    <property type="evidence" value="ECO:0007669"/>
    <property type="project" value="UniProtKB-KW"/>
</dbReference>
<keyword evidence="18" id="KW-0812">Transmembrane</keyword>
<dbReference type="FunFam" id="1.10.3810.10:FF:000001">
    <property type="entry name" value="Penicillin-binding protein 1A"/>
    <property type="match status" value="1"/>
</dbReference>
<evidence type="ECO:0000256" key="7">
    <source>
        <dbReference type="ARBA" id="ARBA00022676"/>
    </source>
</evidence>
<gene>
    <name evidence="21" type="ORF">PM3016_7192</name>
</gene>
<comment type="similarity">
    <text evidence="3">In the N-terminal section; belongs to the glycosyltransferase 51 family.</text>
</comment>
<keyword evidence="6" id="KW-0645">Protease</keyword>
<keyword evidence="22" id="KW-1185">Reference proteome</keyword>
<dbReference type="AlphaFoldDB" id="H6NBJ9"/>
<keyword evidence="5" id="KW-0121">Carboxypeptidase</keyword>
<dbReference type="SUPFAM" id="SSF56601">
    <property type="entry name" value="beta-lactamase/transpeptidase-like"/>
    <property type="match status" value="1"/>
</dbReference>
<accession>H6NBJ9</accession>
<evidence type="ECO:0000259" key="19">
    <source>
        <dbReference type="Pfam" id="PF00905"/>
    </source>
</evidence>
<evidence type="ECO:0000256" key="11">
    <source>
        <dbReference type="ARBA" id="ARBA00022984"/>
    </source>
</evidence>
<keyword evidence="9" id="KW-0378">Hydrolase</keyword>
<dbReference type="Gene3D" id="3.40.710.10">
    <property type="entry name" value="DD-peptidase/beta-lactamase superfamily"/>
    <property type="match status" value="1"/>
</dbReference>
<dbReference type="GO" id="GO:0005886">
    <property type="term" value="C:plasma membrane"/>
    <property type="evidence" value="ECO:0007669"/>
    <property type="project" value="UniProtKB-SubCell"/>
</dbReference>
<dbReference type="GO" id="GO:0009002">
    <property type="term" value="F:serine-type D-Ala-D-Ala carboxypeptidase activity"/>
    <property type="evidence" value="ECO:0007669"/>
    <property type="project" value="UniProtKB-EC"/>
</dbReference>
<dbReference type="InterPro" id="IPR001460">
    <property type="entry name" value="PCN-bd_Tpept"/>
</dbReference>
<name>H6NBJ9_9BACL</name>
<keyword evidence="14" id="KW-0961">Cell wall biogenesis/degradation</keyword>
<dbReference type="InterPro" id="IPR050396">
    <property type="entry name" value="Glycosyltr_51/Transpeptidase"/>
</dbReference>
<dbReference type="GO" id="GO:0008955">
    <property type="term" value="F:peptidoglycan glycosyltransferase activity"/>
    <property type="evidence" value="ECO:0007669"/>
    <property type="project" value="UniProtKB-EC"/>
</dbReference>
<dbReference type="EMBL" id="CP003235">
    <property type="protein sequence ID" value="AFC33768.1"/>
    <property type="molecule type" value="Genomic_DNA"/>
</dbReference>
<feature type="region of interest" description="Disordered" evidence="17">
    <location>
        <begin position="1"/>
        <end position="20"/>
    </location>
</feature>
<feature type="transmembrane region" description="Helical" evidence="18">
    <location>
        <begin position="35"/>
        <end position="57"/>
    </location>
</feature>